<sequence length="256" mass="25161">MAVKGSRPLAAAAAALAAAGMSALVAAPALAGSGEPMTYQGVLDPLNHQKGSGNATLELNGRTATVTMHWEGLAGKFEGAPYPHVQHIHGGAKGMCPAMSADDDGDGVVSTVEGKPAYGAIQTTLSVKGATSPAAGTNLEIAPRGSTIDYKRVFEINDATLRSLREGVAVVVVHGLDPSLIGEKARNAASSLVPSLPLAATAPALCGALEPMAGGGADTGAGATAGPDTRALGLGAGLIALSGAAIALAARRRTAS</sequence>
<organism evidence="3 4">
    <name type="scientific">Actinomadura algeriensis</name>
    <dbReference type="NCBI Taxonomy" id="1679523"/>
    <lineage>
        <taxon>Bacteria</taxon>
        <taxon>Bacillati</taxon>
        <taxon>Actinomycetota</taxon>
        <taxon>Actinomycetes</taxon>
        <taxon>Streptosporangiales</taxon>
        <taxon>Thermomonosporaceae</taxon>
        <taxon>Actinomadura</taxon>
    </lineage>
</organism>
<accession>A0ABR9JV38</accession>
<dbReference type="EMBL" id="JADBDZ010000001">
    <property type="protein sequence ID" value="MBE1534343.1"/>
    <property type="molecule type" value="Genomic_DNA"/>
</dbReference>
<feature type="signal peptide" evidence="2">
    <location>
        <begin position="1"/>
        <end position="31"/>
    </location>
</feature>
<comment type="caution">
    <text evidence="3">The sequence shown here is derived from an EMBL/GenBank/DDBJ whole genome shotgun (WGS) entry which is preliminary data.</text>
</comment>
<reference evidence="3 4" key="1">
    <citation type="submission" date="2020-10" db="EMBL/GenBank/DDBJ databases">
        <title>Sequencing the genomes of 1000 actinobacteria strains.</title>
        <authorList>
            <person name="Klenk H.-P."/>
        </authorList>
    </citation>
    <scope>NUCLEOTIDE SEQUENCE [LARGE SCALE GENOMIC DNA]</scope>
    <source>
        <strain evidence="3 4">DSM 46744</strain>
    </source>
</reference>
<proteinExistence type="predicted"/>
<feature type="transmembrane region" description="Helical" evidence="1">
    <location>
        <begin position="231"/>
        <end position="250"/>
    </location>
</feature>
<evidence type="ECO:0000313" key="3">
    <source>
        <dbReference type="EMBL" id="MBE1534343.1"/>
    </source>
</evidence>
<dbReference type="RefSeq" id="WP_192760732.1">
    <property type="nucleotide sequence ID" value="NZ_JADBDZ010000001.1"/>
</dbReference>
<evidence type="ECO:0000256" key="1">
    <source>
        <dbReference type="SAM" id="Phobius"/>
    </source>
</evidence>
<protein>
    <recommendedName>
        <fullName evidence="5">CHRD domain-containing protein</fullName>
    </recommendedName>
</protein>
<evidence type="ECO:0000313" key="4">
    <source>
        <dbReference type="Proteomes" id="UP000627838"/>
    </source>
</evidence>
<keyword evidence="2" id="KW-0732">Signal</keyword>
<feature type="chain" id="PRO_5045755764" description="CHRD domain-containing protein" evidence="2">
    <location>
        <begin position="32"/>
        <end position="256"/>
    </location>
</feature>
<gene>
    <name evidence="3" type="ORF">H4W34_004176</name>
</gene>
<keyword evidence="1" id="KW-0472">Membrane</keyword>
<keyword evidence="1" id="KW-0812">Transmembrane</keyword>
<evidence type="ECO:0008006" key="5">
    <source>
        <dbReference type="Google" id="ProtNLM"/>
    </source>
</evidence>
<evidence type="ECO:0000256" key="2">
    <source>
        <dbReference type="SAM" id="SignalP"/>
    </source>
</evidence>
<keyword evidence="1" id="KW-1133">Transmembrane helix</keyword>
<keyword evidence="4" id="KW-1185">Reference proteome</keyword>
<dbReference type="Proteomes" id="UP000627838">
    <property type="component" value="Unassembled WGS sequence"/>
</dbReference>
<name>A0ABR9JV38_9ACTN</name>